<dbReference type="PANTHER" id="PTHR43619">
    <property type="entry name" value="S-ADENOSYL-L-METHIONINE-DEPENDENT METHYLTRANSFERASE YKTD-RELATED"/>
    <property type="match status" value="1"/>
</dbReference>
<dbReference type="RefSeq" id="WP_166585090.1">
    <property type="nucleotide sequence ID" value="NZ_WWEO01000040.1"/>
</dbReference>
<comment type="function">
    <text evidence="4">Exhibits S-adenosyl-L-methionine-dependent methyltransferase activity.</text>
</comment>
<accession>A0A965ZG86</accession>
<protein>
    <recommendedName>
        <fullName evidence="4">S-adenosyl-L-methionine-dependent methyltransferase</fullName>
        <ecNumber evidence="4">2.1.1.-</ecNumber>
    </recommendedName>
</protein>
<organism evidence="5 6">
    <name type="scientific">Mucilaginibacter agri</name>
    <dbReference type="NCBI Taxonomy" id="2695265"/>
    <lineage>
        <taxon>Bacteria</taxon>
        <taxon>Pseudomonadati</taxon>
        <taxon>Bacteroidota</taxon>
        <taxon>Sphingobacteriia</taxon>
        <taxon>Sphingobacteriales</taxon>
        <taxon>Sphingobacteriaceae</taxon>
        <taxon>Mucilaginibacter</taxon>
    </lineage>
</organism>
<dbReference type="AlphaFoldDB" id="A0A965ZG86"/>
<keyword evidence="6" id="KW-1185">Reference proteome</keyword>
<reference evidence="5" key="2">
    <citation type="submission" date="2020-10" db="EMBL/GenBank/DDBJ databases">
        <title>Mucilaginibacter sp. nov., isolated from soil.</title>
        <authorList>
            <person name="Jeon C.O."/>
        </authorList>
    </citation>
    <scope>NUCLEOTIDE SEQUENCE</scope>
    <source>
        <strain evidence="5">R11</strain>
    </source>
</reference>
<comment type="caution">
    <text evidence="5">The sequence shown here is derived from an EMBL/GenBank/DDBJ whole genome shotgun (WGS) entry which is preliminary data.</text>
</comment>
<keyword evidence="4" id="KW-0949">S-adenosyl-L-methionine</keyword>
<dbReference type="InterPro" id="IPR007213">
    <property type="entry name" value="Ppm1/Ppm2/Tcmp"/>
</dbReference>
<evidence type="ECO:0000313" key="6">
    <source>
        <dbReference type="Proteomes" id="UP000638732"/>
    </source>
</evidence>
<comment type="similarity">
    <text evidence="1 4">Belongs to the UPF0677 family.</text>
</comment>
<dbReference type="SUPFAM" id="SSF53335">
    <property type="entry name" value="S-adenosyl-L-methionine-dependent methyltransferases"/>
    <property type="match status" value="1"/>
</dbReference>
<evidence type="ECO:0000256" key="4">
    <source>
        <dbReference type="RuleBase" id="RU362030"/>
    </source>
</evidence>
<dbReference type="GO" id="GO:0032259">
    <property type="term" value="P:methylation"/>
    <property type="evidence" value="ECO:0007669"/>
    <property type="project" value="UniProtKB-KW"/>
</dbReference>
<evidence type="ECO:0000256" key="1">
    <source>
        <dbReference type="ARBA" id="ARBA00008138"/>
    </source>
</evidence>
<dbReference type="InterPro" id="IPR011610">
    <property type="entry name" value="SAM_mthyl_Trfase_ML2640-like"/>
</dbReference>
<name>A0A965ZG86_9SPHI</name>
<evidence type="ECO:0000256" key="3">
    <source>
        <dbReference type="ARBA" id="ARBA00022679"/>
    </source>
</evidence>
<dbReference type="NCBIfam" id="TIGR00027">
    <property type="entry name" value="mthyl_TIGR00027"/>
    <property type="match status" value="1"/>
</dbReference>
<sequence length="277" mass="31129">MENGQASRTALGAATLRAAHQLIDGDVKLLNDPVILELIDPETRSRICENADTFNSPGTLGMRTHIVLRSRYAEDCLKEAYEKGVRQFIILGAGLDTFAYRQPSWASGLKIVEADHPSSQAEKFDKLIKAGIAIPSNVSFINVDLETDDLERTFRNFINFEEPVFTACLGVLIYLSQSCVNKIFQFLGGFSEGSEFIFTVSQKRNDKYAVITSQKVAEEGEPWISYFEPEALIEQLKNNGFTFAEYLSPEDAYELYFNNHDLRLPPPSKKNILRAVI</sequence>
<dbReference type="EC" id="2.1.1.-" evidence="4"/>
<evidence type="ECO:0000313" key="5">
    <source>
        <dbReference type="EMBL" id="NCD69111.1"/>
    </source>
</evidence>
<dbReference type="Pfam" id="PF04072">
    <property type="entry name" value="LCM"/>
    <property type="match status" value="1"/>
</dbReference>
<gene>
    <name evidence="5" type="ORF">GSY63_07065</name>
</gene>
<dbReference type="InterPro" id="IPR029063">
    <property type="entry name" value="SAM-dependent_MTases_sf"/>
</dbReference>
<dbReference type="GO" id="GO:0008168">
    <property type="term" value="F:methyltransferase activity"/>
    <property type="evidence" value="ECO:0007669"/>
    <property type="project" value="UniProtKB-UniRule"/>
</dbReference>
<proteinExistence type="inferred from homology"/>
<dbReference type="Gene3D" id="3.40.50.150">
    <property type="entry name" value="Vaccinia Virus protein VP39"/>
    <property type="match status" value="1"/>
</dbReference>
<reference evidence="5" key="1">
    <citation type="submission" date="2020-01" db="EMBL/GenBank/DDBJ databases">
        <authorList>
            <person name="Seo Y.L."/>
        </authorList>
    </citation>
    <scope>NUCLEOTIDE SEQUENCE</scope>
    <source>
        <strain evidence="5">R11</strain>
    </source>
</reference>
<keyword evidence="2 4" id="KW-0489">Methyltransferase</keyword>
<evidence type="ECO:0000256" key="2">
    <source>
        <dbReference type="ARBA" id="ARBA00022603"/>
    </source>
</evidence>
<dbReference type="EMBL" id="WWEO01000040">
    <property type="protein sequence ID" value="NCD69111.1"/>
    <property type="molecule type" value="Genomic_DNA"/>
</dbReference>
<keyword evidence="3 5" id="KW-0808">Transferase</keyword>
<dbReference type="PANTHER" id="PTHR43619:SF2">
    <property type="entry name" value="S-ADENOSYL-L-METHIONINE-DEPENDENT METHYLTRANSFERASES SUPERFAMILY PROTEIN"/>
    <property type="match status" value="1"/>
</dbReference>
<dbReference type="Proteomes" id="UP000638732">
    <property type="component" value="Unassembled WGS sequence"/>
</dbReference>